<dbReference type="NCBIfam" id="TIGR01493">
    <property type="entry name" value="HAD-SF-IA-v2"/>
    <property type="match status" value="1"/>
</dbReference>
<reference evidence="3 4" key="1">
    <citation type="journal article" date="2021" name="Nat. Commun.">
        <title>Genetic determinants of endophytism in the Arabidopsis root mycobiome.</title>
        <authorList>
            <person name="Mesny F."/>
            <person name="Miyauchi S."/>
            <person name="Thiergart T."/>
            <person name="Pickel B."/>
            <person name="Atanasova L."/>
            <person name="Karlsson M."/>
            <person name="Huettel B."/>
            <person name="Barry K.W."/>
            <person name="Haridas S."/>
            <person name="Chen C."/>
            <person name="Bauer D."/>
            <person name="Andreopoulos W."/>
            <person name="Pangilinan J."/>
            <person name="LaButti K."/>
            <person name="Riley R."/>
            <person name="Lipzen A."/>
            <person name="Clum A."/>
            <person name="Drula E."/>
            <person name="Henrissat B."/>
            <person name="Kohler A."/>
            <person name="Grigoriev I.V."/>
            <person name="Martin F.M."/>
            <person name="Hacquard S."/>
        </authorList>
    </citation>
    <scope>NUCLEOTIDE SEQUENCE [LARGE SCALE GENOMIC DNA]</scope>
    <source>
        <strain evidence="3 4">MPI-SDFR-AT-0080</strain>
    </source>
</reference>
<dbReference type="InterPro" id="IPR036412">
    <property type="entry name" value="HAD-like_sf"/>
</dbReference>
<keyword evidence="2" id="KW-0378">Hydrolase</keyword>
<evidence type="ECO:0000313" key="3">
    <source>
        <dbReference type="EMBL" id="KAH7038999.1"/>
    </source>
</evidence>
<dbReference type="NCBIfam" id="TIGR01428">
    <property type="entry name" value="HAD_type_II"/>
    <property type="match status" value="1"/>
</dbReference>
<dbReference type="PRINTS" id="PR00413">
    <property type="entry name" value="HADHALOGNASE"/>
</dbReference>
<organism evidence="3 4">
    <name type="scientific">Macrophomina phaseolina</name>
    <dbReference type="NCBI Taxonomy" id="35725"/>
    <lineage>
        <taxon>Eukaryota</taxon>
        <taxon>Fungi</taxon>
        <taxon>Dikarya</taxon>
        <taxon>Ascomycota</taxon>
        <taxon>Pezizomycotina</taxon>
        <taxon>Dothideomycetes</taxon>
        <taxon>Dothideomycetes incertae sedis</taxon>
        <taxon>Botryosphaeriales</taxon>
        <taxon>Botryosphaeriaceae</taxon>
        <taxon>Macrophomina</taxon>
    </lineage>
</organism>
<gene>
    <name evidence="3" type="ORF">B0J12DRAFT_743731</name>
</gene>
<dbReference type="Gene3D" id="3.40.50.1000">
    <property type="entry name" value="HAD superfamily/HAD-like"/>
    <property type="match status" value="1"/>
</dbReference>
<dbReference type="Gene3D" id="1.10.150.240">
    <property type="entry name" value="Putative phosphatase, domain 2"/>
    <property type="match status" value="1"/>
</dbReference>
<dbReference type="SUPFAM" id="SSF56784">
    <property type="entry name" value="HAD-like"/>
    <property type="match status" value="1"/>
</dbReference>
<dbReference type="PANTHER" id="PTHR43316:SF3">
    <property type="entry name" value="HALOACID DEHALOGENASE, TYPE II (AFU_ORTHOLOGUE AFUA_2G07750)-RELATED"/>
    <property type="match status" value="1"/>
</dbReference>
<dbReference type="SFLD" id="SFLDG01129">
    <property type="entry name" value="C1.5:_HAD__Beta-PGM__Phosphata"/>
    <property type="match status" value="1"/>
</dbReference>
<proteinExistence type="inferred from homology"/>
<name>A0ABQ8G053_9PEZI</name>
<dbReference type="InterPro" id="IPR023214">
    <property type="entry name" value="HAD_sf"/>
</dbReference>
<comment type="similarity">
    <text evidence="1">Belongs to the HAD-like hydrolase superfamily. S-2-haloalkanoic acid dehalogenase family.</text>
</comment>
<dbReference type="InterPro" id="IPR006328">
    <property type="entry name" value="2-HAD"/>
</dbReference>
<dbReference type="InterPro" id="IPR051540">
    <property type="entry name" value="S-2-haloacid_dehalogenase"/>
</dbReference>
<dbReference type="SFLD" id="SFLDS00003">
    <property type="entry name" value="Haloacid_Dehalogenase"/>
    <property type="match status" value="1"/>
</dbReference>
<dbReference type="Pfam" id="PF00702">
    <property type="entry name" value="Hydrolase"/>
    <property type="match status" value="1"/>
</dbReference>
<keyword evidence="4" id="KW-1185">Reference proteome</keyword>
<sequence length="242" mass="26259">MPGNVVVAFDAYGTLLSTESIANQLAKHFGQDEARTIAATWRKYQLEYTWRLNSMSQYEPFSAITQQSLMHALAESGVSLRQGDIDSLMKAYDSLSTFPDVAPCLKALQSKASVTAVVFSNGTKTMVSNSVNHSPDLSPHASVFSDIVVVEPVKKFKPAPEVYTHLAERVGKSTSQMGEIWLVSGNPFDIVGARAMGMKAAWVDRAGNGWQDALVAGSQGEPTAVLKSLEELPAVLEKYTEK</sequence>
<evidence type="ECO:0000313" key="4">
    <source>
        <dbReference type="Proteomes" id="UP000774617"/>
    </source>
</evidence>
<evidence type="ECO:0000256" key="2">
    <source>
        <dbReference type="ARBA" id="ARBA00022801"/>
    </source>
</evidence>
<dbReference type="InterPro" id="IPR023198">
    <property type="entry name" value="PGP-like_dom2"/>
</dbReference>
<dbReference type="InterPro" id="IPR006439">
    <property type="entry name" value="HAD-SF_hydro_IA"/>
</dbReference>
<dbReference type="PANTHER" id="PTHR43316">
    <property type="entry name" value="HYDROLASE, HALOACID DELAHOGENASE-RELATED"/>
    <property type="match status" value="1"/>
</dbReference>
<accession>A0ABQ8G053</accession>
<comment type="caution">
    <text evidence="3">The sequence shown here is derived from an EMBL/GenBank/DDBJ whole genome shotgun (WGS) entry which is preliminary data.</text>
</comment>
<protein>
    <submittedName>
        <fullName evidence="3">Haloacid dehalogenase, type II</fullName>
    </submittedName>
</protein>
<dbReference type="EMBL" id="JAGTJR010000030">
    <property type="protein sequence ID" value="KAH7038999.1"/>
    <property type="molecule type" value="Genomic_DNA"/>
</dbReference>
<evidence type="ECO:0000256" key="1">
    <source>
        <dbReference type="ARBA" id="ARBA00008106"/>
    </source>
</evidence>
<dbReference type="Proteomes" id="UP000774617">
    <property type="component" value="Unassembled WGS sequence"/>
</dbReference>